<dbReference type="InterPro" id="IPR004839">
    <property type="entry name" value="Aminotransferase_I/II_large"/>
</dbReference>
<evidence type="ECO:0000256" key="1">
    <source>
        <dbReference type="ARBA" id="ARBA00001933"/>
    </source>
</evidence>
<evidence type="ECO:0000259" key="6">
    <source>
        <dbReference type="Pfam" id="PF00155"/>
    </source>
</evidence>
<name>A0AAN6WSX8_9PEZI</name>
<dbReference type="InterPro" id="IPR015421">
    <property type="entry name" value="PyrdxlP-dep_Trfase_major"/>
</dbReference>
<dbReference type="InterPro" id="IPR015424">
    <property type="entry name" value="PyrdxlP-dep_Trfase"/>
</dbReference>
<keyword evidence="8" id="KW-1185">Reference proteome</keyword>
<dbReference type="GO" id="GO:1901605">
    <property type="term" value="P:alpha-amino acid metabolic process"/>
    <property type="evidence" value="ECO:0007669"/>
    <property type="project" value="TreeGrafter"/>
</dbReference>
<dbReference type="SUPFAM" id="SSF53383">
    <property type="entry name" value="PLP-dependent transferases"/>
    <property type="match status" value="1"/>
</dbReference>
<evidence type="ECO:0000313" key="7">
    <source>
        <dbReference type="EMBL" id="KAK4185852.1"/>
    </source>
</evidence>
<dbReference type="AlphaFoldDB" id="A0AAN6WSX8"/>
<dbReference type="Pfam" id="PF00155">
    <property type="entry name" value="Aminotran_1_2"/>
    <property type="match status" value="1"/>
</dbReference>
<organism evidence="7 8">
    <name type="scientific">Podospora australis</name>
    <dbReference type="NCBI Taxonomy" id="1536484"/>
    <lineage>
        <taxon>Eukaryota</taxon>
        <taxon>Fungi</taxon>
        <taxon>Dikarya</taxon>
        <taxon>Ascomycota</taxon>
        <taxon>Pezizomycotina</taxon>
        <taxon>Sordariomycetes</taxon>
        <taxon>Sordariomycetidae</taxon>
        <taxon>Sordariales</taxon>
        <taxon>Podosporaceae</taxon>
        <taxon>Podospora</taxon>
    </lineage>
</organism>
<feature type="domain" description="Aminotransferase class I/classII large" evidence="6">
    <location>
        <begin position="134"/>
        <end position="434"/>
    </location>
</feature>
<dbReference type="PANTHER" id="PTHR42790:SF19">
    <property type="entry name" value="KYNURENINE_ALPHA-AMINOADIPATE AMINOTRANSFERASE, MITOCHONDRIAL"/>
    <property type="match status" value="1"/>
</dbReference>
<dbReference type="InterPro" id="IPR050859">
    <property type="entry name" value="Class-I_PLP-dep_aminotransf"/>
</dbReference>
<comment type="similarity">
    <text evidence="2">Belongs to the class-I pyridoxal-phosphate-dependent aminotransferase family.</text>
</comment>
<dbReference type="PANTHER" id="PTHR42790">
    <property type="entry name" value="AMINOTRANSFERASE"/>
    <property type="match status" value="1"/>
</dbReference>
<gene>
    <name evidence="7" type="ORF">QBC35DRAFT_502816</name>
</gene>
<evidence type="ECO:0000256" key="2">
    <source>
        <dbReference type="ARBA" id="ARBA00007441"/>
    </source>
</evidence>
<keyword evidence="5" id="KW-0663">Pyridoxal phosphate</keyword>
<evidence type="ECO:0000256" key="4">
    <source>
        <dbReference type="ARBA" id="ARBA00022679"/>
    </source>
</evidence>
<comment type="cofactor">
    <cofactor evidence="1">
        <name>pyridoxal 5'-phosphate</name>
        <dbReference type="ChEBI" id="CHEBI:597326"/>
    </cofactor>
</comment>
<dbReference type="CDD" id="cd00609">
    <property type="entry name" value="AAT_like"/>
    <property type="match status" value="1"/>
</dbReference>
<accession>A0AAN6WSX8</accession>
<dbReference type="Proteomes" id="UP001302126">
    <property type="component" value="Unassembled WGS sequence"/>
</dbReference>
<reference evidence="7" key="1">
    <citation type="journal article" date="2023" name="Mol. Phylogenet. Evol.">
        <title>Genome-scale phylogeny and comparative genomics of the fungal order Sordariales.</title>
        <authorList>
            <person name="Hensen N."/>
            <person name="Bonometti L."/>
            <person name="Westerberg I."/>
            <person name="Brannstrom I.O."/>
            <person name="Guillou S."/>
            <person name="Cros-Aarteil S."/>
            <person name="Calhoun S."/>
            <person name="Haridas S."/>
            <person name="Kuo A."/>
            <person name="Mondo S."/>
            <person name="Pangilinan J."/>
            <person name="Riley R."/>
            <person name="LaButti K."/>
            <person name="Andreopoulos B."/>
            <person name="Lipzen A."/>
            <person name="Chen C."/>
            <person name="Yan M."/>
            <person name="Daum C."/>
            <person name="Ng V."/>
            <person name="Clum A."/>
            <person name="Steindorff A."/>
            <person name="Ohm R.A."/>
            <person name="Martin F."/>
            <person name="Silar P."/>
            <person name="Natvig D.O."/>
            <person name="Lalanne C."/>
            <person name="Gautier V."/>
            <person name="Ament-Velasquez S.L."/>
            <person name="Kruys A."/>
            <person name="Hutchinson M.I."/>
            <person name="Powell A.J."/>
            <person name="Barry K."/>
            <person name="Miller A.N."/>
            <person name="Grigoriev I.V."/>
            <person name="Debuchy R."/>
            <person name="Gladieux P."/>
            <person name="Hiltunen Thoren M."/>
            <person name="Johannesson H."/>
        </authorList>
    </citation>
    <scope>NUCLEOTIDE SEQUENCE</scope>
    <source>
        <strain evidence="7">PSN309</strain>
    </source>
</reference>
<dbReference type="GO" id="GO:0008483">
    <property type="term" value="F:transaminase activity"/>
    <property type="evidence" value="ECO:0007669"/>
    <property type="project" value="UniProtKB-KW"/>
</dbReference>
<proteinExistence type="inferred from homology"/>
<keyword evidence="4 7" id="KW-0808">Transferase</keyword>
<evidence type="ECO:0000313" key="8">
    <source>
        <dbReference type="Proteomes" id="UP001302126"/>
    </source>
</evidence>
<keyword evidence="3" id="KW-0032">Aminotransferase</keyword>
<dbReference type="GO" id="GO:0030170">
    <property type="term" value="F:pyridoxal phosphate binding"/>
    <property type="evidence" value="ECO:0007669"/>
    <property type="project" value="InterPro"/>
</dbReference>
<evidence type="ECO:0000256" key="5">
    <source>
        <dbReference type="ARBA" id="ARBA00022898"/>
    </source>
</evidence>
<protein>
    <submittedName>
        <fullName evidence="7">Pyridoxal phosphate-dependent transferase</fullName>
    </submittedName>
</protein>
<dbReference type="Gene3D" id="3.40.640.10">
    <property type="entry name" value="Type I PLP-dependent aspartate aminotransferase-like (Major domain)"/>
    <property type="match status" value="1"/>
</dbReference>
<comment type="caution">
    <text evidence="7">The sequence shown here is derived from an EMBL/GenBank/DDBJ whole genome shotgun (WGS) entry which is preliminary data.</text>
</comment>
<reference evidence="7" key="2">
    <citation type="submission" date="2023-05" db="EMBL/GenBank/DDBJ databases">
        <authorList>
            <consortium name="Lawrence Berkeley National Laboratory"/>
            <person name="Steindorff A."/>
            <person name="Hensen N."/>
            <person name="Bonometti L."/>
            <person name="Westerberg I."/>
            <person name="Brannstrom I.O."/>
            <person name="Guillou S."/>
            <person name="Cros-Aarteil S."/>
            <person name="Calhoun S."/>
            <person name="Haridas S."/>
            <person name="Kuo A."/>
            <person name="Mondo S."/>
            <person name="Pangilinan J."/>
            <person name="Riley R."/>
            <person name="Labutti K."/>
            <person name="Andreopoulos B."/>
            <person name="Lipzen A."/>
            <person name="Chen C."/>
            <person name="Yanf M."/>
            <person name="Daum C."/>
            <person name="Ng V."/>
            <person name="Clum A."/>
            <person name="Ohm R."/>
            <person name="Martin F."/>
            <person name="Silar P."/>
            <person name="Natvig D."/>
            <person name="Lalanne C."/>
            <person name="Gautier V."/>
            <person name="Ament-Velasquez S.L."/>
            <person name="Kruys A."/>
            <person name="Hutchinson M.I."/>
            <person name="Powell A.J."/>
            <person name="Barry K."/>
            <person name="Miller A.N."/>
            <person name="Grigoriev I.V."/>
            <person name="Debuchy R."/>
            <person name="Gladieux P."/>
            <person name="Thoren M.H."/>
            <person name="Johannesson H."/>
        </authorList>
    </citation>
    <scope>NUCLEOTIDE SEQUENCE</scope>
    <source>
        <strain evidence="7">PSN309</strain>
    </source>
</reference>
<dbReference type="EMBL" id="MU864438">
    <property type="protein sequence ID" value="KAK4185852.1"/>
    <property type="molecule type" value="Genomic_DNA"/>
</dbReference>
<evidence type="ECO:0000256" key="3">
    <source>
        <dbReference type="ARBA" id="ARBA00022576"/>
    </source>
</evidence>
<sequence>MSTVVTITEAHVREDEAITITQEAPIFDSTQLFSERVRRWQPPAIASLEPLAEAPGMMNLIVGKPNPDCFPFSGMSINLKGVEEPIQLGDKDLQNAFQYALMPGGMPELRQWFEAFQAKLHKSGPTGTWGCGIGSGSQDLLYKAFQVFTDPGDSILVDTPAYSGVLGFLNADGHNLVEVPSDAEGLNSPELERILATWPHDKHRSPRVLYTVPTGSNPTGLTCSEKRRIEVLRLAKKYNFLIFEDDAYYFLDFSTTYPKPRSYLSLEKEITNQTGRVLRFDSLSKIVSAGMRIGFLTTSCLPALKAVNMITGNTNLQASSISQVIALSLFRKWGHGGFLQHAARTAEFYKHRRDLLLAAAERHLRGKAKWEAPQAGMFLWMELLLPEQEKDSFEVLRKYASQAGVLAVPGTAFLPRGGKSGFVRLSYSLLSDDEGVADEVCRRIGVLVDLAWGNCAVNGDGGL</sequence>